<dbReference type="EMBL" id="JACJFM010000020">
    <property type="protein sequence ID" value="MBB1487859.1"/>
    <property type="molecule type" value="Genomic_DNA"/>
</dbReference>
<dbReference type="PROSITE" id="PS51257">
    <property type="entry name" value="PROKAR_LIPOPROTEIN"/>
    <property type="match status" value="1"/>
</dbReference>
<proteinExistence type="predicted"/>
<dbReference type="InterPro" id="IPR024409">
    <property type="entry name" value="DUF3833"/>
</dbReference>
<dbReference type="RefSeq" id="WP_182809637.1">
    <property type="nucleotide sequence ID" value="NZ_JACJFM010000020.1"/>
</dbReference>
<comment type="caution">
    <text evidence="2">The sequence shown here is derived from an EMBL/GenBank/DDBJ whole genome shotgun (WGS) entry which is preliminary data.</text>
</comment>
<evidence type="ECO:0000313" key="2">
    <source>
        <dbReference type="EMBL" id="MBB1487859.1"/>
    </source>
</evidence>
<evidence type="ECO:0000256" key="1">
    <source>
        <dbReference type="SAM" id="SignalP"/>
    </source>
</evidence>
<reference evidence="2 3" key="1">
    <citation type="submission" date="2020-08" db="EMBL/GenBank/DDBJ databases">
        <title>Oceanospirillum sp. nov. isolated from marine sediment.</title>
        <authorList>
            <person name="Ji X."/>
        </authorList>
    </citation>
    <scope>NUCLEOTIDE SEQUENCE [LARGE SCALE GENOMIC DNA]</scope>
    <source>
        <strain evidence="2 3">D5</strain>
    </source>
</reference>
<accession>A0A839ITQ0</accession>
<organism evidence="2 3">
    <name type="scientific">Oceanospirillum sediminis</name>
    <dbReference type="NCBI Taxonomy" id="2760088"/>
    <lineage>
        <taxon>Bacteria</taxon>
        <taxon>Pseudomonadati</taxon>
        <taxon>Pseudomonadota</taxon>
        <taxon>Gammaproteobacteria</taxon>
        <taxon>Oceanospirillales</taxon>
        <taxon>Oceanospirillaceae</taxon>
        <taxon>Oceanospirillum</taxon>
    </lineage>
</organism>
<name>A0A839ITQ0_9GAMM</name>
<keyword evidence="3" id="KW-1185">Reference proteome</keyword>
<protein>
    <submittedName>
        <fullName evidence="2">DUF3833 domain-containing protein</fullName>
    </submittedName>
</protein>
<feature type="chain" id="PRO_5032608459" evidence="1">
    <location>
        <begin position="24"/>
        <end position="189"/>
    </location>
</feature>
<dbReference type="Proteomes" id="UP000565262">
    <property type="component" value="Unassembled WGS sequence"/>
</dbReference>
<evidence type="ECO:0000313" key="3">
    <source>
        <dbReference type="Proteomes" id="UP000565262"/>
    </source>
</evidence>
<sequence length="189" mass="21373">MKPIRFFTALAITVLMLSGCSGMKPEQFTKHRPPLVLEDYFSGTVYAWGIFEDRFAQVKRQFQVDIQGIRDGNTLVLDEAFLFDDGEKDSRIWTITKHSDQHYTGTAGDIIGEAKGISAGNALNWQYQMNLRVGDGSLQVTFDDWMFLQPGGVMINRAIVSKWGVELGRVTLFFVRAEALKQAPFNLRD</sequence>
<keyword evidence="1" id="KW-0732">Signal</keyword>
<dbReference type="AlphaFoldDB" id="A0A839ITQ0"/>
<gene>
    <name evidence="2" type="ORF">H4O21_14730</name>
</gene>
<feature type="signal peptide" evidence="1">
    <location>
        <begin position="1"/>
        <end position="23"/>
    </location>
</feature>
<dbReference type="Pfam" id="PF12915">
    <property type="entry name" value="DUF3833"/>
    <property type="match status" value="1"/>
</dbReference>